<dbReference type="Gene3D" id="3.40.50.300">
    <property type="entry name" value="P-loop containing nucleotide triphosphate hydrolases"/>
    <property type="match status" value="1"/>
</dbReference>
<dbReference type="SUPFAM" id="SSF52540">
    <property type="entry name" value="P-loop containing nucleoside triphosphate hydrolases"/>
    <property type="match status" value="1"/>
</dbReference>
<evidence type="ECO:0000256" key="2">
    <source>
        <dbReference type="ARBA" id="ARBA00022679"/>
    </source>
</evidence>
<gene>
    <name evidence="4" type="ORF">OXX778_LOCUS7282</name>
</gene>
<feature type="domain" description="Sulfotransferase" evidence="3">
    <location>
        <begin position="66"/>
        <end position="306"/>
    </location>
</feature>
<evidence type="ECO:0000259" key="3">
    <source>
        <dbReference type="Pfam" id="PF00685"/>
    </source>
</evidence>
<evidence type="ECO:0000256" key="1">
    <source>
        <dbReference type="ARBA" id="ARBA00005771"/>
    </source>
</evidence>
<organism evidence="4 5">
    <name type="scientific">Brachionus calyciflorus</name>
    <dbReference type="NCBI Taxonomy" id="104777"/>
    <lineage>
        <taxon>Eukaryota</taxon>
        <taxon>Metazoa</taxon>
        <taxon>Spiralia</taxon>
        <taxon>Gnathifera</taxon>
        <taxon>Rotifera</taxon>
        <taxon>Eurotatoria</taxon>
        <taxon>Monogononta</taxon>
        <taxon>Pseudotrocha</taxon>
        <taxon>Ploima</taxon>
        <taxon>Brachionidae</taxon>
        <taxon>Brachionus</taxon>
    </lineage>
</organism>
<dbReference type="PANTHER" id="PTHR11783">
    <property type="entry name" value="SULFOTRANSFERASE SULT"/>
    <property type="match status" value="1"/>
</dbReference>
<dbReference type="AlphaFoldDB" id="A0A813U265"/>
<name>A0A813U265_9BILA</name>
<comment type="similarity">
    <text evidence="1">Belongs to the sulfotransferase 1 family.</text>
</comment>
<dbReference type="InterPro" id="IPR000863">
    <property type="entry name" value="Sulfotransferase_dom"/>
</dbReference>
<accession>A0A813U265</accession>
<dbReference type="OrthoDB" id="205623at2759"/>
<dbReference type="Proteomes" id="UP000663879">
    <property type="component" value="Unassembled WGS sequence"/>
</dbReference>
<dbReference type="Pfam" id="PF00685">
    <property type="entry name" value="Sulfotransfer_1"/>
    <property type="match status" value="1"/>
</dbReference>
<feature type="non-terminal residue" evidence="4">
    <location>
        <position position="1"/>
    </location>
</feature>
<reference evidence="4" key="1">
    <citation type="submission" date="2021-02" db="EMBL/GenBank/DDBJ databases">
        <authorList>
            <person name="Nowell W R."/>
        </authorList>
    </citation>
    <scope>NUCLEOTIDE SEQUENCE</scope>
    <source>
        <strain evidence="4">Ploen Becks lab</strain>
    </source>
</reference>
<keyword evidence="2" id="KW-0808">Transferase</keyword>
<dbReference type="InterPro" id="IPR027417">
    <property type="entry name" value="P-loop_NTPase"/>
</dbReference>
<keyword evidence="5" id="KW-1185">Reference proteome</keyword>
<protein>
    <recommendedName>
        <fullName evidence="3">Sulfotransferase domain-containing protein</fullName>
    </recommendedName>
</protein>
<dbReference type="GO" id="GO:0008146">
    <property type="term" value="F:sulfotransferase activity"/>
    <property type="evidence" value="ECO:0007669"/>
    <property type="project" value="InterPro"/>
</dbReference>
<sequence>MESNEGFDKYFKLLSDKNSEFYIEEQEFEHELIEGHSVEFLRYKNMLFPNIIKNIHTVKHLKLRSDDTFVIGYPKSGTTWTEEIVWLLQHNLDFEKAKSIRHFERVLYIDTGLSKGKLRELEEAKDTRVFKSHLPIEYLPDNLNELSKVIYVERNPKDMLVSLYNFKKSLIFSRFTGSFDLMVDHFVNNKLWFGPWWEHINKYHKIPGIFIVQYEDLLQNPVEIIKSMSEYLGKDYSIEEIKKLIEFTTIDKMRENPSFKLDWIFVDEDNSKQKFNFFRKGQIGNWTEYFNDDLSMKVDQVIKDKVSPCIKFKYFSNESN</sequence>
<comment type="caution">
    <text evidence="4">The sequence shown here is derived from an EMBL/GenBank/DDBJ whole genome shotgun (WGS) entry which is preliminary data.</text>
</comment>
<proteinExistence type="inferred from homology"/>
<dbReference type="EMBL" id="CAJNOC010000922">
    <property type="protein sequence ID" value="CAF0817408.1"/>
    <property type="molecule type" value="Genomic_DNA"/>
</dbReference>
<evidence type="ECO:0000313" key="4">
    <source>
        <dbReference type="EMBL" id="CAF0817408.1"/>
    </source>
</evidence>
<evidence type="ECO:0000313" key="5">
    <source>
        <dbReference type="Proteomes" id="UP000663879"/>
    </source>
</evidence>